<name>A0A915CPJ9_9BILA</name>
<comment type="similarity">
    <text evidence="2 13">Belongs to the amiloride-sensitive sodium channel (TC 1.A.6) family.</text>
</comment>
<evidence type="ECO:0000256" key="9">
    <source>
        <dbReference type="ARBA" id="ARBA00023136"/>
    </source>
</evidence>
<dbReference type="InterPro" id="IPR001873">
    <property type="entry name" value="ENaC"/>
</dbReference>
<evidence type="ECO:0000256" key="5">
    <source>
        <dbReference type="ARBA" id="ARBA00022692"/>
    </source>
</evidence>
<evidence type="ECO:0000256" key="6">
    <source>
        <dbReference type="ARBA" id="ARBA00022989"/>
    </source>
</evidence>
<dbReference type="AlphaFoldDB" id="A0A915CPJ9"/>
<keyword evidence="6" id="KW-1133">Transmembrane helix</keyword>
<evidence type="ECO:0000256" key="7">
    <source>
        <dbReference type="ARBA" id="ARBA00023053"/>
    </source>
</evidence>
<reference evidence="16" key="1">
    <citation type="submission" date="2022-11" db="UniProtKB">
        <authorList>
            <consortium name="WormBaseParasite"/>
        </authorList>
    </citation>
    <scope>IDENTIFICATION</scope>
</reference>
<evidence type="ECO:0000256" key="12">
    <source>
        <dbReference type="ARBA" id="ARBA00023303"/>
    </source>
</evidence>
<dbReference type="GO" id="GO:0015280">
    <property type="term" value="F:ligand-gated sodium channel activity"/>
    <property type="evidence" value="ECO:0007669"/>
    <property type="project" value="TreeGrafter"/>
</dbReference>
<dbReference type="PANTHER" id="PTHR11690:SF222">
    <property type="entry name" value="AMILORIDE-SENSITIVE SODIUM CHANNEL SUBUNIT GAMMA"/>
    <property type="match status" value="1"/>
</dbReference>
<dbReference type="WBParaSite" id="jg11185">
    <property type="protein sequence ID" value="jg11185"/>
    <property type="gene ID" value="jg11185"/>
</dbReference>
<comment type="subcellular location">
    <subcellularLocation>
        <location evidence="1">Membrane</location>
        <topology evidence="1">Multi-pass membrane protein</topology>
    </subcellularLocation>
</comment>
<keyword evidence="5 13" id="KW-0812">Transmembrane</keyword>
<keyword evidence="11 13" id="KW-0739">Sodium transport</keyword>
<evidence type="ECO:0000256" key="10">
    <source>
        <dbReference type="ARBA" id="ARBA00023180"/>
    </source>
</evidence>
<feature type="region of interest" description="Disordered" evidence="14">
    <location>
        <begin position="27"/>
        <end position="58"/>
    </location>
</feature>
<evidence type="ECO:0000256" key="8">
    <source>
        <dbReference type="ARBA" id="ARBA00023065"/>
    </source>
</evidence>
<keyword evidence="10" id="KW-0325">Glycoprotein</keyword>
<evidence type="ECO:0000256" key="13">
    <source>
        <dbReference type="RuleBase" id="RU000679"/>
    </source>
</evidence>
<dbReference type="GO" id="GO:0005886">
    <property type="term" value="C:plasma membrane"/>
    <property type="evidence" value="ECO:0007669"/>
    <property type="project" value="TreeGrafter"/>
</dbReference>
<evidence type="ECO:0000313" key="15">
    <source>
        <dbReference type="Proteomes" id="UP000887574"/>
    </source>
</evidence>
<protein>
    <submittedName>
        <fullName evidence="16">Uncharacterized protein</fullName>
    </submittedName>
</protein>
<dbReference type="Proteomes" id="UP000887574">
    <property type="component" value="Unplaced"/>
</dbReference>
<keyword evidence="15" id="KW-1185">Reference proteome</keyword>
<evidence type="ECO:0000256" key="11">
    <source>
        <dbReference type="ARBA" id="ARBA00023201"/>
    </source>
</evidence>
<dbReference type="PANTHER" id="PTHR11690">
    <property type="entry name" value="AMILORIDE-SENSITIVE SODIUM CHANNEL-RELATED"/>
    <property type="match status" value="1"/>
</dbReference>
<accession>A0A915CPJ9</accession>
<sequence>MAVYRVPFRFRNLVRQLHPKINVVDENGDSIGRQHKSNSVEDLAALDSPGSGTSSQMRMSLSNEAKKLTTRASELIVHVPAKHFRRIVETRGMSSVTRETQHFVGVTTVNGLLRIYRSKGKYRFFWVGSLIQLYTKKPTVSQVSFLLPEQGLIFPAVTICSYNPIKKNYIEGVNKTGSFSRRLLDYLNLAFMEVQFLLSINNPQELELANQEYEYYSTRTNPQFSLGGFFWNASLSCTEMLKICSFGGREFDCCQYARGILTDIGKCYQLDLAQTDELWLKQQIQAGVNNGLQIIADFHTEQQIGVFDMDAGPPLANEFETGFRYYVHGSKAGVHLSTEGISVSPGTKVYSAISPTTYILLPTEKWGNCTPKWPTEYAAQPRQMRHTVQ</sequence>
<keyword evidence="4 13" id="KW-0894">Sodium channel</keyword>
<dbReference type="PRINTS" id="PR01078">
    <property type="entry name" value="AMINACHANNEL"/>
</dbReference>
<keyword evidence="12 13" id="KW-0407">Ion channel</keyword>
<evidence type="ECO:0000256" key="2">
    <source>
        <dbReference type="ARBA" id="ARBA00007193"/>
    </source>
</evidence>
<evidence type="ECO:0000256" key="3">
    <source>
        <dbReference type="ARBA" id="ARBA00022448"/>
    </source>
</evidence>
<dbReference type="Gene3D" id="2.60.470.10">
    <property type="entry name" value="Acid-sensing ion channels like domains"/>
    <property type="match status" value="1"/>
</dbReference>
<evidence type="ECO:0000256" key="1">
    <source>
        <dbReference type="ARBA" id="ARBA00004141"/>
    </source>
</evidence>
<evidence type="ECO:0000256" key="14">
    <source>
        <dbReference type="SAM" id="MobiDB-lite"/>
    </source>
</evidence>
<keyword evidence="9" id="KW-0472">Membrane</keyword>
<evidence type="ECO:0000313" key="16">
    <source>
        <dbReference type="WBParaSite" id="jg11185"/>
    </source>
</evidence>
<proteinExistence type="inferred from homology"/>
<evidence type="ECO:0000256" key="4">
    <source>
        <dbReference type="ARBA" id="ARBA00022461"/>
    </source>
</evidence>
<keyword evidence="3 13" id="KW-0813">Transport</keyword>
<keyword evidence="8 13" id="KW-0406">Ion transport</keyword>
<organism evidence="15 16">
    <name type="scientific">Ditylenchus dipsaci</name>
    <dbReference type="NCBI Taxonomy" id="166011"/>
    <lineage>
        <taxon>Eukaryota</taxon>
        <taxon>Metazoa</taxon>
        <taxon>Ecdysozoa</taxon>
        <taxon>Nematoda</taxon>
        <taxon>Chromadorea</taxon>
        <taxon>Rhabditida</taxon>
        <taxon>Tylenchina</taxon>
        <taxon>Tylenchomorpha</taxon>
        <taxon>Sphaerularioidea</taxon>
        <taxon>Anguinidae</taxon>
        <taxon>Anguininae</taxon>
        <taxon>Ditylenchus</taxon>
    </lineage>
</organism>
<keyword evidence="7" id="KW-0915">Sodium</keyword>
<dbReference type="Pfam" id="PF00858">
    <property type="entry name" value="ASC"/>
    <property type="match status" value="1"/>
</dbReference>